<dbReference type="InterPro" id="IPR016181">
    <property type="entry name" value="Acyl_CoA_acyltransferase"/>
</dbReference>
<dbReference type="EMBL" id="SRLH01000004">
    <property type="protein sequence ID" value="TGD57955.1"/>
    <property type="molecule type" value="Genomic_DNA"/>
</dbReference>
<dbReference type="Pfam" id="PF00583">
    <property type="entry name" value="Acetyltransf_1"/>
    <property type="match status" value="1"/>
</dbReference>
<dbReference type="PANTHER" id="PTHR43877:SF2">
    <property type="entry name" value="AMINOALKYLPHOSPHONATE N-ACETYLTRANSFERASE-RELATED"/>
    <property type="match status" value="1"/>
</dbReference>
<keyword evidence="5" id="KW-1185">Reference proteome</keyword>
<dbReference type="InterPro" id="IPR000182">
    <property type="entry name" value="GNAT_dom"/>
</dbReference>
<dbReference type="PANTHER" id="PTHR43877">
    <property type="entry name" value="AMINOALKYLPHOSPHONATE N-ACETYLTRANSFERASE-RELATED-RELATED"/>
    <property type="match status" value="1"/>
</dbReference>
<dbReference type="OrthoDB" id="9803233at2"/>
<proteinExistence type="predicted"/>
<evidence type="ECO:0000313" key="5">
    <source>
        <dbReference type="Proteomes" id="UP000297407"/>
    </source>
</evidence>
<dbReference type="GO" id="GO:0016747">
    <property type="term" value="F:acyltransferase activity, transferring groups other than amino-acyl groups"/>
    <property type="evidence" value="ECO:0007669"/>
    <property type="project" value="InterPro"/>
</dbReference>
<keyword evidence="2" id="KW-0012">Acyltransferase</keyword>
<comment type="caution">
    <text evidence="4">The sequence shown here is derived from an EMBL/GenBank/DDBJ whole genome shotgun (WGS) entry which is preliminary data.</text>
</comment>
<dbReference type="PROSITE" id="PS51186">
    <property type="entry name" value="GNAT"/>
    <property type="match status" value="1"/>
</dbReference>
<dbReference type="RefSeq" id="WP_135526127.1">
    <property type="nucleotide sequence ID" value="NZ_SRLH01000004.1"/>
</dbReference>
<evidence type="ECO:0000256" key="2">
    <source>
        <dbReference type="ARBA" id="ARBA00023315"/>
    </source>
</evidence>
<evidence type="ECO:0000259" key="3">
    <source>
        <dbReference type="PROSITE" id="PS51186"/>
    </source>
</evidence>
<dbReference type="AlphaFoldDB" id="A0A4Z0L8L9"/>
<evidence type="ECO:0000313" key="4">
    <source>
        <dbReference type="EMBL" id="TGD57955.1"/>
    </source>
</evidence>
<accession>A0A4Z0L8L9</accession>
<dbReference type="SUPFAM" id="SSF55729">
    <property type="entry name" value="Acyl-CoA N-acyltransferases (Nat)"/>
    <property type="match status" value="1"/>
</dbReference>
<dbReference type="Proteomes" id="UP000297407">
    <property type="component" value="Unassembled WGS sequence"/>
</dbReference>
<dbReference type="CDD" id="cd04301">
    <property type="entry name" value="NAT_SF"/>
    <property type="match status" value="1"/>
</dbReference>
<protein>
    <submittedName>
        <fullName evidence="4">GNAT family N-acetyltransferase</fullName>
    </submittedName>
</protein>
<keyword evidence="1 4" id="KW-0808">Transferase</keyword>
<evidence type="ECO:0000256" key="1">
    <source>
        <dbReference type="ARBA" id="ARBA00022679"/>
    </source>
</evidence>
<name>A0A4Z0L8L9_9FLAO</name>
<organism evidence="4 5">
    <name type="scientific">Flavobacterium humi</name>
    <dbReference type="NCBI Taxonomy" id="2562683"/>
    <lineage>
        <taxon>Bacteria</taxon>
        <taxon>Pseudomonadati</taxon>
        <taxon>Bacteroidota</taxon>
        <taxon>Flavobacteriia</taxon>
        <taxon>Flavobacteriales</taxon>
        <taxon>Flavobacteriaceae</taxon>
        <taxon>Flavobacterium</taxon>
    </lineage>
</organism>
<gene>
    <name evidence="4" type="ORF">E4635_08055</name>
</gene>
<dbReference type="InterPro" id="IPR050832">
    <property type="entry name" value="Bact_Acetyltransf"/>
</dbReference>
<feature type="domain" description="N-acetyltransferase" evidence="3">
    <location>
        <begin position="1"/>
        <end position="150"/>
    </location>
</feature>
<dbReference type="Gene3D" id="3.40.630.30">
    <property type="match status" value="1"/>
</dbReference>
<reference evidence="4 5" key="1">
    <citation type="submission" date="2019-04" db="EMBL/GenBank/DDBJ databases">
        <title>Flavobacterium sp. strain DS2-A Genome sequencing and assembly.</title>
        <authorList>
            <person name="Kim I."/>
        </authorList>
    </citation>
    <scope>NUCLEOTIDE SEQUENCE [LARGE SCALE GENOMIC DNA]</scope>
    <source>
        <strain evidence="4 5">DS2-A</strain>
    </source>
</reference>
<sequence>MIRCTRTDSEDNDFQKLVEQLDAELRLLDGEEHAFLGQLNKTGALKHCIVAYENQVPVGCGALREYSAGVMEVKRMYVPEDHRGKRIASAILTALEVWAKELDYTKCVLETGNKQLAAMALYHKSGYHIIANFGKYQGLATSVCFEKTLAV</sequence>